<reference evidence="2" key="1">
    <citation type="journal article" date="2014" name="Stand. Genomic Sci.">
        <title>Complete genome sequence of Burkholderia phymatum STM815(T), a broad host range and efficient nitrogen-fixing symbiont of Mimosa species.</title>
        <authorList>
            <person name="Moulin L."/>
            <person name="Klonowska A."/>
            <person name="Caroline B."/>
            <person name="Booth K."/>
            <person name="Vriezen J.A."/>
            <person name="Melkonian R."/>
            <person name="James E.K."/>
            <person name="Young J.P."/>
            <person name="Bena G."/>
            <person name="Hauser L."/>
            <person name="Land M."/>
            <person name="Kyrpides N."/>
            <person name="Bruce D."/>
            <person name="Chain P."/>
            <person name="Copeland A."/>
            <person name="Pitluck S."/>
            <person name="Woyke T."/>
            <person name="Lizotte-Waniewski M."/>
            <person name="Bristow J."/>
            <person name="Riley M."/>
        </authorList>
    </citation>
    <scope>NUCLEOTIDE SEQUENCE [LARGE SCALE GENOMIC DNA]</scope>
    <source>
        <strain evidence="2">DSM 17167 / CIP 108236 / LMG 21445 / STM815</strain>
        <plasmid evidence="2">Plasmid pBPHY01</plasmid>
    </source>
</reference>
<dbReference type="EMBL" id="CP001045">
    <property type="protein sequence ID" value="ACC75892.1"/>
    <property type="molecule type" value="Genomic_DNA"/>
</dbReference>
<organism evidence="1 2">
    <name type="scientific">Paraburkholderia phymatum (strain DSM 17167 / CIP 108236 / LMG 21445 / STM815)</name>
    <name type="common">Burkholderia phymatum</name>
    <dbReference type="NCBI Taxonomy" id="391038"/>
    <lineage>
        <taxon>Bacteria</taxon>
        <taxon>Pseudomonadati</taxon>
        <taxon>Pseudomonadota</taxon>
        <taxon>Betaproteobacteria</taxon>
        <taxon>Burkholderiales</taxon>
        <taxon>Burkholderiaceae</taxon>
        <taxon>Paraburkholderia</taxon>
    </lineage>
</organism>
<proteinExistence type="predicted"/>
<dbReference type="AlphaFoldDB" id="B2JTI9"/>
<dbReference type="HOGENOM" id="CLU_2104413_0_0_4"/>
<sequence length="115" mass="12983">MQQSATIGQSFLVSQNGSISTVRHWVGILNSPNGWQESKVYSQDYVRQELVYGGRTGNTIDVSYREFRGGYAAPAFYQSVKYDLGASSRIRFQNFSIDVLQADNQTIVYKIVSDR</sequence>
<dbReference type="KEGG" id="bph:Bphy_6881"/>
<geneLocation type="plasmid" evidence="1 2">
    <name>pBPHY01</name>
</geneLocation>
<accession>B2JTI9</accession>
<keyword evidence="2" id="KW-1185">Reference proteome</keyword>
<dbReference type="Proteomes" id="UP000001192">
    <property type="component" value="Plasmid pBPHY01"/>
</dbReference>
<evidence type="ECO:0000313" key="2">
    <source>
        <dbReference type="Proteomes" id="UP000001192"/>
    </source>
</evidence>
<protein>
    <submittedName>
        <fullName evidence="1">Uncharacterized protein</fullName>
    </submittedName>
</protein>
<evidence type="ECO:0000313" key="1">
    <source>
        <dbReference type="EMBL" id="ACC75892.1"/>
    </source>
</evidence>
<name>B2JTI9_PARP8</name>
<gene>
    <name evidence="1" type="ordered locus">Bphy_6881</name>
</gene>
<keyword evidence="1" id="KW-0614">Plasmid</keyword>